<dbReference type="InterPro" id="IPR036388">
    <property type="entry name" value="WH-like_DNA-bd_sf"/>
</dbReference>
<dbReference type="Gene3D" id="3.30.420.40">
    <property type="match status" value="2"/>
</dbReference>
<evidence type="ECO:0000313" key="2">
    <source>
        <dbReference type="EMBL" id="MFD2599310.1"/>
    </source>
</evidence>
<dbReference type="RefSeq" id="WP_380869436.1">
    <property type="nucleotide sequence ID" value="NZ_JBHUMA010000006.1"/>
</dbReference>
<dbReference type="EMBL" id="JBHUMA010000006">
    <property type="protein sequence ID" value="MFD2599310.1"/>
    <property type="molecule type" value="Genomic_DNA"/>
</dbReference>
<dbReference type="Gene3D" id="1.10.10.10">
    <property type="entry name" value="Winged helix-like DNA-binding domain superfamily/Winged helix DNA-binding domain"/>
    <property type="match status" value="1"/>
</dbReference>
<dbReference type="InterPro" id="IPR036390">
    <property type="entry name" value="WH_DNA-bd_sf"/>
</dbReference>
<dbReference type="SUPFAM" id="SSF53067">
    <property type="entry name" value="Actin-like ATPase domain"/>
    <property type="match status" value="1"/>
</dbReference>
<proteinExistence type="inferred from homology"/>
<protein>
    <submittedName>
        <fullName evidence="2">ROK family protein</fullName>
    </submittedName>
</protein>
<dbReference type="InterPro" id="IPR000600">
    <property type="entry name" value="ROK"/>
</dbReference>
<dbReference type="SUPFAM" id="SSF46785">
    <property type="entry name" value="Winged helix' DNA-binding domain"/>
    <property type="match status" value="1"/>
</dbReference>
<name>A0ABW5NLP7_9SPHI</name>
<dbReference type="PANTHER" id="PTHR18964:SF149">
    <property type="entry name" value="BIFUNCTIONAL UDP-N-ACETYLGLUCOSAMINE 2-EPIMERASE_N-ACETYLMANNOSAMINE KINASE"/>
    <property type="match status" value="1"/>
</dbReference>
<sequence>MAKSISQVMRCLSINQEHSIAELSQLINKSVPNITGIVNCLLEADLVIEKGLAPSTGGRRAQRFALNVAQLPYVLSVALDQFYTSFALYDISGNVICDVKYLYNPLKNTKRAYEQLAQSCKEFIVQYGSGKICIIGLSMPGFIDADSGINNSYPESDPFFHLKEKLQSLFKIPVVVENDSVAIAMAEKSFGDQKYAKDLLVVNLNWGVGLGIIIDGKLFKGHSGHAGEFSHIPLADTELLCSCGKRGCLEVSASLTIALAAVTQRIDRGEASLLAATYQQHRTISGDEFIDAVNRGDQLAVEEAQKIAGMLGKGIATLIHIINPEYITISGRGAKMDAILLPEIQIAIQKYAIPHIARFTKIIISNIEHPQLIGTYALAVQKLDFSALTTQSLASTLPNQ</sequence>
<organism evidence="2 3">
    <name type="scientific">Sphingobacterium corticis</name>
    <dbReference type="NCBI Taxonomy" id="1812823"/>
    <lineage>
        <taxon>Bacteria</taxon>
        <taxon>Pseudomonadati</taxon>
        <taxon>Bacteroidota</taxon>
        <taxon>Sphingobacteriia</taxon>
        <taxon>Sphingobacteriales</taxon>
        <taxon>Sphingobacteriaceae</taxon>
        <taxon>Sphingobacterium</taxon>
    </lineage>
</organism>
<accession>A0ABW5NLP7</accession>
<dbReference type="Pfam" id="PF00480">
    <property type="entry name" value="ROK"/>
    <property type="match status" value="1"/>
</dbReference>
<dbReference type="Proteomes" id="UP001597393">
    <property type="component" value="Unassembled WGS sequence"/>
</dbReference>
<keyword evidence="3" id="KW-1185">Reference proteome</keyword>
<comment type="similarity">
    <text evidence="1">Belongs to the ROK (NagC/XylR) family.</text>
</comment>
<evidence type="ECO:0000256" key="1">
    <source>
        <dbReference type="ARBA" id="ARBA00006479"/>
    </source>
</evidence>
<evidence type="ECO:0000313" key="3">
    <source>
        <dbReference type="Proteomes" id="UP001597393"/>
    </source>
</evidence>
<reference evidence="3" key="1">
    <citation type="journal article" date="2019" name="Int. J. Syst. Evol. Microbiol.">
        <title>The Global Catalogue of Microorganisms (GCM) 10K type strain sequencing project: providing services to taxonomists for standard genome sequencing and annotation.</title>
        <authorList>
            <consortium name="The Broad Institute Genomics Platform"/>
            <consortium name="The Broad Institute Genome Sequencing Center for Infectious Disease"/>
            <person name="Wu L."/>
            <person name="Ma J."/>
        </authorList>
    </citation>
    <scope>NUCLEOTIDE SEQUENCE [LARGE SCALE GENOMIC DNA]</scope>
    <source>
        <strain evidence="3">KCTC 42248</strain>
    </source>
</reference>
<gene>
    <name evidence="2" type="ORF">ACFSQ3_10120</name>
</gene>
<dbReference type="InterPro" id="IPR043129">
    <property type="entry name" value="ATPase_NBD"/>
</dbReference>
<comment type="caution">
    <text evidence="2">The sequence shown here is derived from an EMBL/GenBank/DDBJ whole genome shotgun (WGS) entry which is preliminary data.</text>
</comment>
<dbReference type="PANTHER" id="PTHR18964">
    <property type="entry name" value="ROK (REPRESSOR, ORF, KINASE) FAMILY"/>
    <property type="match status" value="1"/>
</dbReference>